<protein>
    <submittedName>
        <fullName evidence="3">Uncharacterized protein</fullName>
    </submittedName>
</protein>
<evidence type="ECO:0000313" key="3">
    <source>
        <dbReference type="EMBL" id="KNB74330.1"/>
    </source>
</evidence>
<gene>
    <name evidence="3" type="ORF">ADS79_01085</name>
    <name evidence="2" type="ORF">BRE01_17840</name>
</gene>
<sequence>MPNDKHRLTNELLALLHSSPKQPIDDPDRESFQSILRLYNQQMLHLRQVIRDIQSIPASISNRSHALSTRKSYTQSTTLLPISPQPSMGSSAQPFQFVVPQQYSAVLRTEKTYSKTQPDLQKWEDTVIAVLQRTMKSSLDTFITAMVQEEWNSAKSFDSLLKKAERNFLIRDPRMEQLAEKNVTKQASGSFEKSDSRYSQLIEKEAAKQREYLKNEVKKDLQNIALAHAVNTEEITRAYYVSSRRLANPHMSIAVAEASAKMNNSEKVGISKTATKLTSLILQQKLSLEQFKDLYIRTSTNHTPSRNQRLQSMWQAASIEAFDVFKNQPGNFTAILTVLLQRLRENTKQTALAVRLLSNATSIFGGKATYSKTREHLLRGIEKRRKERVSRLLEDDSPLLTNLSQLHELSQTYDITSFRLNNLTNDFQNHERQLQRTQEALQHLTDTLSVLPQHLQSLSAISSPSPGLSPAIGTSLGNYTSTSASSSPVVPTDILPALTRGTFDQYPKGSAATDSSKQDLPKSSNMIENLLQAVKDTKFDTTVPDEPDDPNNPLPPWKKKLKRFGRQAAKVAKRVPYVGALMLAYDVSSELLQPMYMTDLERKSRLADNQASLAKEMVASDKLPIGVKHLSFLGLAMNGVSDGLIHALGGTTPSWSDYLNAFKDTINYDGPELESHINKSLKIYETKSELEIEKEIEKKKKAAEMASYSKFIDLDGDGNSSNNTPITDWSEVKTMEHGKEMISYAQKKLALEQSSLSSSFEKEKSDLLLQGEREDSEAMRELMEKYFAKNISALDEFISLVKEQQSKLVYKDTDANKVVQAAINDAEAAKGKNQQQNSTNIVDRAMNRLNADLQNTEVNYSIERSKAILAGHSPTSQTIRNIDEALLREKNKLLASTESEINSLINNNQMNTDLLDKITTNKSLIEKAQYDNLVAIKMAMQSSKGTFNMPEGIRPLTYWDMLPAQATQGTYDFTYGGANVNITIDKMSGNDADLQMLGATVSEAIRHTQSRLSTELSQQVRSGIATSYNRL</sequence>
<organism evidence="3 4">
    <name type="scientific">Brevibacillus reuszeri</name>
    <dbReference type="NCBI Taxonomy" id="54915"/>
    <lineage>
        <taxon>Bacteria</taxon>
        <taxon>Bacillati</taxon>
        <taxon>Bacillota</taxon>
        <taxon>Bacilli</taxon>
        <taxon>Bacillales</taxon>
        <taxon>Paenibacillaceae</taxon>
        <taxon>Brevibacillus</taxon>
    </lineage>
</organism>
<comment type="caution">
    <text evidence="3">The sequence shown here is derived from an EMBL/GenBank/DDBJ whole genome shotgun (WGS) entry which is preliminary data.</text>
</comment>
<reference evidence="2 5" key="3">
    <citation type="submission" date="2019-06" db="EMBL/GenBank/DDBJ databases">
        <title>Whole genome shotgun sequence of Brevibacillus reuszeri NBRC 15719.</title>
        <authorList>
            <person name="Hosoyama A."/>
            <person name="Uohara A."/>
            <person name="Ohji S."/>
            <person name="Ichikawa N."/>
        </authorList>
    </citation>
    <scope>NUCLEOTIDE SEQUENCE [LARGE SCALE GENOMIC DNA]</scope>
    <source>
        <strain evidence="2 5">NBRC 15719</strain>
    </source>
</reference>
<dbReference type="EMBL" id="BJON01000006">
    <property type="protein sequence ID" value="GED68082.1"/>
    <property type="molecule type" value="Genomic_DNA"/>
</dbReference>
<dbReference type="AlphaFoldDB" id="A0A0K9Z1I8"/>
<dbReference type="RefSeq" id="WP_049736570.1">
    <property type="nucleotide sequence ID" value="NZ_BJON01000006.1"/>
</dbReference>
<name>A0A0K9Z1I8_9BACL</name>
<dbReference type="EMBL" id="LGIQ01000002">
    <property type="protein sequence ID" value="KNB74330.1"/>
    <property type="molecule type" value="Genomic_DNA"/>
</dbReference>
<evidence type="ECO:0000313" key="2">
    <source>
        <dbReference type="EMBL" id="GED68082.1"/>
    </source>
</evidence>
<dbReference type="OrthoDB" id="2476057at2"/>
<feature type="coiled-coil region" evidence="1">
    <location>
        <begin position="420"/>
        <end position="447"/>
    </location>
</feature>
<dbReference type="Proteomes" id="UP000319578">
    <property type="component" value="Unassembled WGS sequence"/>
</dbReference>
<dbReference type="STRING" id="54915.ADS79_01085"/>
<dbReference type="PATRIC" id="fig|54915.3.peg.5362"/>
<proteinExistence type="predicted"/>
<evidence type="ECO:0000313" key="4">
    <source>
        <dbReference type="Proteomes" id="UP000036834"/>
    </source>
</evidence>
<dbReference type="Proteomes" id="UP000036834">
    <property type="component" value="Unassembled WGS sequence"/>
</dbReference>
<evidence type="ECO:0000256" key="1">
    <source>
        <dbReference type="SAM" id="Coils"/>
    </source>
</evidence>
<reference evidence="3" key="2">
    <citation type="submission" date="2015-07" db="EMBL/GenBank/DDBJ databases">
        <title>MeaNS - Measles Nucleotide Surveillance Program.</title>
        <authorList>
            <person name="Tran T."/>
            <person name="Druce J."/>
        </authorList>
    </citation>
    <scope>NUCLEOTIDE SEQUENCE</scope>
    <source>
        <strain evidence="3">DSM 9887</strain>
    </source>
</reference>
<reference evidence="4" key="1">
    <citation type="submission" date="2015-07" db="EMBL/GenBank/DDBJ databases">
        <title>Genome sequencing project for genomic taxonomy and phylogenomics of Bacillus-like bacteria.</title>
        <authorList>
            <person name="Liu B."/>
            <person name="Wang J."/>
            <person name="Zhu Y."/>
            <person name="Liu G."/>
            <person name="Chen Q."/>
            <person name="Chen Z."/>
            <person name="Lan J."/>
            <person name="Che J."/>
            <person name="Ge C."/>
            <person name="Shi H."/>
            <person name="Pan Z."/>
            <person name="Liu X."/>
        </authorList>
    </citation>
    <scope>NUCLEOTIDE SEQUENCE [LARGE SCALE GENOMIC DNA]</scope>
    <source>
        <strain evidence="4">DSM 9887</strain>
    </source>
</reference>
<keyword evidence="5" id="KW-1185">Reference proteome</keyword>
<evidence type="ECO:0000313" key="5">
    <source>
        <dbReference type="Proteomes" id="UP000319578"/>
    </source>
</evidence>
<keyword evidence="1" id="KW-0175">Coiled coil</keyword>
<accession>A0A0K9Z1I8</accession>